<proteinExistence type="predicted"/>
<dbReference type="GO" id="GO:0042802">
    <property type="term" value="F:identical protein binding"/>
    <property type="evidence" value="ECO:0007669"/>
    <property type="project" value="UniProtKB-ARBA"/>
</dbReference>
<dbReference type="InterPro" id="IPR003661">
    <property type="entry name" value="HisK_dim/P_dom"/>
</dbReference>
<dbReference type="RefSeq" id="WP_148340601.1">
    <property type="nucleotide sequence ID" value="NZ_LR699120.1"/>
</dbReference>
<keyword evidence="17" id="KW-1185">Reference proteome</keyword>
<accession>A0A5E4PLT0</accession>
<dbReference type="Pfam" id="PF13492">
    <property type="entry name" value="GAF_3"/>
    <property type="match status" value="1"/>
</dbReference>
<dbReference type="Pfam" id="PF00582">
    <property type="entry name" value="Usp"/>
    <property type="match status" value="1"/>
</dbReference>
<dbReference type="AlphaFoldDB" id="A0A5E4PLT0"/>
<evidence type="ECO:0000256" key="9">
    <source>
        <dbReference type="ARBA" id="ARBA00022840"/>
    </source>
</evidence>
<evidence type="ECO:0000313" key="17">
    <source>
        <dbReference type="Proteomes" id="UP000324194"/>
    </source>
</evidence>
<dbReference type="InterPro" id="IPR003594">
    <property type="entry name" value="HATPase_dom"/>
</dbReference>
<dbReference type="PRINTS" id="PR00344">
    <property type="entry name" value="BCTRLSENSOR"/>
</dbReference>
<dbReference type="GO" id="GO:0005886">
    <property type="term" value="C:plasma membrane"/>
    <property type="evidence" value="ECO:0007669"/>
    <property type="project" value="TreeGrafter"/>
</dbReference>
<dbReference type="InterPro" id="IPR036097">
    <property type="entry name" value="HisK_dim/P_sf"/>
</dbReference>
<dbReference type="SUPFAM" id="SSF47384">
    <property type="entry name" value="Homodimeric domain of signal transducing histidine kinase"/>
    <property type="match status" value="1"/>
</dbReference>
<dbReference type="InterPro" id="IPR038318">
    <property type="entry name" value="KdpD_sf"/>
</dbReference>
<dbReference type="Pfam" id="PF02518">
    <property type="entry name" value="HATPase_c"/>
    <property type="match status" value="1"/>
</dbReference>
<dbReference type="CDD" id="cd01987">
    <property type="entry name" value="USP_KdpD-like"/>
    <property type="match status" value="1"/>
</dbReference>
<evidence type="ECO:0000256" key="8">
    <source>
        <dbReference type="ARBA" id="ARBA00022777"/>
    </source>
</evidence>
<dbReference type="SMART" id="SM00065">
    <property type="entry name" value="GAF"/>
    <property type="match status" value="1"/>
</dbReference>
<feature type="domain" description="Histidine kinase" evidence="15">
    <location>
        <begin position="674"/>
        <end position="889"/>
    </location>
</feature>
<dbReference type="Gene3D" id="3.40.50.300">
    <property type="entry name" value="P-loop containing nucleotide triphosphate hydrolases"/>
    <property type="match status" value="1"/>
</dbReference>
<comment type="catalytic activity">
    <reaction evidence="1">
        <text>ATP + protein L-histidine = ADP + protein N-phospho-L-histidine.</text>
        <dbReference type="EC" id="2.7.13.3"/>
    </reaction>
</comment>
<dbReference type="SUPFAM" id="SSF52540">
    <property type="entry name" value="P-loop containing nucleoside triphosphate hydrolases"/>
    <property type="match status" value="1"/>
</dbReference>
<evidence type="ECO:0000256" key="4">
    <source>
        <dbReference type="ARBA" id="ARBA00022553"/>
    </source>
</evidence>
<feature type="transmembrane region" description="Helical" evidence="14">
    <location>
        <begin position="427"/>
        <end position="444"/>
    </location>
</feature>
<evidence type="ECO:0000256" key="11">
    <source>
        <dbReference type="ARBA" id="ARBA00023012"/>
    </source>
</evidence>
<evidence type="ECO:0000256" key="6">
    <source>
        <dbReference type="ARBA" id="ARBA00022692"/>
    </source>
</evidence>
<dbReference type="SMART" id="SM00387">
    <property type="entry name" value="HATPase_c"/>
    <property type="match status" value="1"/>
</dbReference>
<evidence type="ECO:0000256" key="5">
    <source>
        <dbReference type="ARBA" id="ARBA00022679"/>
    </source>
</evidence>
<evidence type="ECO:0000259" key="15">
    <source>
        <dbReference type="PROSITE" id="PS50109"/>
    </source>
</evidence>
<dbReference type="InterPro" id="IPR029016">
    <property type="entry name" value="GAF-like_dom_sf"/>
</dbReference>
<evidence type="ECO:0000256" key="10">
    <source>
        <dbReference type="ARBA" id="ARBA00022989"/>
    </source>
</evidence>
<dbReference type="SUPFAM" id="SSF52402">
    <property type="entry name" value="Adenine nucleotide alpha hydrolases-like"/>
    <property type="match status" value="1"/>
</dbReference>
<dbReference type="InterPro" id="IPR025201">
    <property type="entry name" value="KdpD_TM"/>
</dbReference>
<keyword evidence="9" id="KW-0067">ATP-binding</keyword>
<dbReference type="Gene3D" id="1.20.120.620">
    <property type="entry name" value="Backbone structure of the membrane domain of e. Coli histidine kinase receptor kdpd"/>
    <property type="match status" value="1"/>
</dbReference>
<dbReference type="KEGG" id="asip:AQUSIP_25390"/>
<keyword evidence="11" id="KW-0902">Two-component regulatory system</keyword>
<dbReference type="Pfam" id="PF13493">
    <property type="entry name" value="DUF4118"/>
    <property type="match status" value="1"/>
</dbReference>
<keyword evidence="4" id="KW-0597">Phosphoprotein</keyword>
<dbReference type="InterPro" id="IPR005467">
    <property type="entry name" value="His_kinase_dom"/>
</dbReference>
<dbReference type="EMBL" id="LR699120">
    <property type="protein sequence ID" value="VVC77212.1"/>
    <property type="molecule type" value="Genomic_DNA"/>
</dbReference>
<dbReference type="InterPro" id="IPR036890">
    <property type="entry name" value="HATPase_C_sf"/>
</dbReference>
<dbReference type="Gene3D" id="3.40.50.620">
    <property type="entry name" value="HUPs"/>
    <property type="match status" value="1"/>
</dbReference>
<keyword evidence="7" id="KW-0547">Nucleotide-binding</keyword>
<dbReference type="SUPFAM" id="SSF55874">
    <property type="entry name" value="ATPase domain of HSP90 chaperone/DNA topoisomerase II/histidine kinase"/>
    <property type="match status" value="1"/>
</dbReference>
<dbReference type="InterPro" id="IPR006016">
    <property type="entry name" value="UspA"/>
</dbReference>
<comment type="subcellular location">
    <subcellularLocation>
        <location evidence="2">Membrane</location>
        <topology evidence="2">Multi-pass membrane protein</topology>
    </subcellularLocation>
</comment>
<dbReference type="PANTHER" id="PTHR45569:SF1">
    <property type="entry name" value="SENSOR PROTEIN KDPD"/>
    <property type="match status" value="1"/>
</dbReference>
<evidence type="ECO:0000256" key="12">
    <source>
        <dbReference type="ARBA" id="ARBA00023136"/>
    </source>
</evidence>
<protein>
    <recommendedName>
        <fullName evidence="3">histidine kinase</fullName>
        <ecNumber evidence="3">2.7.13.3</ecNumber>
    </recommendedName>
</protein>
<dbReference type="CDD" id="cd00082">
    <property type="entry name" value="HisKA"/>
    <property type="match status" value="1"/>
</dbReference>
<dbReference type="Gene3D" id="1.10.287.130">
    <property type="match status" value="1"/>
</dbReference>
<feature type="transmembrane region" description="Helical" evidence="14">
    <location>
        <begin position="479"/>
        <end position="498"/>
    </location>
</feature>
<evidence type="ECO:0000313" key="16">
    <source>
        <dbReference type="EMBL" id="VVC77212.1"/>
    </source>
</evidence>
<name>A0A5E4PLT0_9COXI</name>
<dbReference type="GO" id="GO:0000155">
    <property type="term" value="F:phosphorelay sensor kinase activity"/>
    <property type="evidence" value="ECO:0007669"/>
    <property type="project" value="InterPro"/>
</dbReference>
<dbReference type="PROSITE" id="PS50109">
    <property type="entry name" value="HIS_KIN"/>
    <property type="match status" value="1"/>
</dbReference>
<dbReference type="PANTHER" id="PTHR45569">
    <property type="entry name" value="SENSOR PROTEIN KDPD"/>
    <property type="match status" value="1"/>
</dbReference>
<dbReference type="Pfam" id="PF00512">
    <property type="entry name" value="HisKA"/>
    <property type="match status" value="1"/>
</dbReference>
<evidence type="ECO:0000256" key="3">
    <source>
        <dbReference type="ARBA" id="ARBA00012438"/>
    </source>
</evidence>
<keyword evidence="12 14" id="KW-0472">Membrane</keyword>
<evidence type="ECO:0000256" key="2">
    <source>
        <dbReference type="ARBA" id="ARBA00004141"/>
    </source>
</evidence>
<dbReference type="InterPro" id="IPR027417">
    <property type="entry name" value="P-loop_NTPase"/>
</dbReference>
<dbReference type="Proteomes" id="UP000324194">
    <property type="component" value="Chromosome 2"/>
</dbReference>
<dbReference type="GO" id="GO:0005737">
    <property type="term" value="C:cytoplasm"/>
    <property type="evidence" value="ECO:0007669"/>
    <property type="project" value="UniProtKB-ARBA"/>
</dbReference>
<dbReference type="InterPro" id="IPR014729">
    <property type="entry name" value="Rossmann-like_a/b/a_fold"/>
</dbReference>
<evidence type="ECO:0000256" key="14">
    <source>
        <dbReference type="SAM" id="Phobius"/>
    </source>
</evidence>
<dbReference type="InterPro" id="IPR004358">
    <property type="entry name" value="Sig_transdc_His_kin-like_C"/>
</dbReference>
<keyword evidence="8" id="KW-0418">Kinase</keyword>
<dbReference type="InterPro" id="IPR052023">
    <property type="entry name" value="Histidine_kinase_KdpD"/>
</dbReference>
<organism evidence="16 17">
    <name type="scientific">Aquicella siphonis</name>
    <dbReference type="NCBI Taxonomy" id="254247"/>
    <lineage>
        <taxon>Bacteria</taxon>
        <taxon>Pseudomonadati</taxon>
        <taxon>Pseudomonadota</taxon>
        <taxon>Gammaproteobacteria</taxon>
        <taxon>Legionellales</taxon>
        <taxon>Coxiellaceae</taxon>
        <taxon>Aquicella</taxon>
    </lineage>
</organism>
<keyword evidence="6 14" id="KW-0812">Transmembrane</keyword>
<evidence type="ECO:0000256" key="1">
    <source>
        <dbReference type="ARBA" id="ARBA00000085"/>
    </source>
</evidence>
<dbReference type="FunFam" id="3.40.50.300:FF:000483">
    <property type="entry name" value="Sensor histidine kinase KdpD"/>
    <property type="match status" value="1"/>
</dbReference>
<dbReference type="GO" id="GO:0005524">
    <property type="term" value="F:ATP binding"/>
    <property type="evidence" value="ECO:0007669"/>
    <property type="project" value="UniProtKB-KW"/>
</dbReference>
<keyword evidence="5" id="KW-0808">Transferase</keyword>
<dbReference type="SUPFAM" id="SSF55781">
    <property type="entry name" value="GAF domain-like"/>
    <property type="match status" value="1"/>
</dbReference>
<sequence>MIQDRPNPETLLRRVQDEERQERRGKLKIYLGAAPGVGKTYTMLQDALARRSQGLDVLVGIVESHGRKEIESLLDKLEVLPRLAVDYHGRQLHEFDLDGALKRNPGLILIDEMAHTNVPGSRHAKRWQDIKEILDRGIDVYTTLNVQHVETLNDVVSQIIHTRIKETVPDAMLEMADTIELVDLPPEDLLKRLQEGKVYFPKQAELAAENFFRKGNLTALRELALRVTAERVGAQVLLYRQGQGIKHIWPTREKILVCVGTRVESAKLIRAARRMATKLQADWIAVHVDTPRVRLSEEESFQAMQNLRLAEKLGAETRILTGFDVVKEIMDFAREQNITLIMVWKHIRSRLRDLLFRSLADELTRRSGEIDIYTVTSETRDDKILEAFAPASRSRQDKIPWRVYGISFATVILATLINSTLYAGIDVVNLIMVYLLGVTFVALFGQVGPSVMASVLSVLAYDFFFIPPYDSFVITDIQYFFTLMVMLLVTQVISHLAVRTRQQVEVVRLVQHETAVLHTLSRQLASTRGIDKLLGIAVRYIGEVFDCEVLALMPENDRLGIRVGYGMEPVLSTKEQGVAQWVYDLGQIAGLGTDTLPFSDALYVPLLASQSVIGVLRIRPTETGRLFTSDQVHLLESCANQIALALEVDRIQEQAKKTELQSETDRVRLALLQSVTHDLRTPLVAVMGSASTLMEIGDELDAGAIKKLASDIYFEVEQFSRLINNLLQMTYLEAESVVLQIEPHALSDVIHAVVKSLSKKIGKKPVHIKLPADMPAVPFDNTLIQEVFINLLDNAIKFTPPESPIEISVVLEKERVLVSVEDHGPGIVFDEVNKLFEKFYRGRLLTTERGLGLGLAICYRIIKAHGGEIWAENRPDGGAVFRFTLPLESKKK</sequence>
<comment type="function">
    <text evidence="13">Member of the two-component regulatory system KdpD/KdpE involved in the regulation of the kdp operon. KdpD may function as a membrane-associated protein kinase that phosphorylates KdpE in response to environmental signals.</text>
</comment>
<dbReference type="EC" id="2.7.13.3" evidence="3"/>
<dbReference type="InterPro" id="IPR003852">
    <property type="entry name" value="Sig_transdc_His_kinase_KdpD_N"/>
</dbReference>
<keyword evidence="10 14" id="KW-1133">Transmembrane helix</keyword>
<evidence type="ECO:0000256" key="7">
    <source>
        <dbReference type="ARBA" id="ARBA00022741"/>
    </source>
</evidence>
<dbReference type="Gene3D" id="3.30.565.10">
    <property type="entry name" value="Histidine kinase-like ATPase, C-terminal domain"/>
    <property type="match status" value="1"/>
</dbReference>
<dbReference type="OrthoDB" id="9806130at2"/>
<dbReference type="Pfam" id="PF02702">
    <property type="entry name" value="KdpD"/>
    <property type="match status" value="1"/>
</dbReference>
<dbReference type="CDD" id="cd00075">
    <property type="entry name" value="HATPase"/>
    <property type="match status" value="1"/>
</dbReference>
<dbReference type="Gene3D" id="3.30.450.40">
    <property type="match status" value="1"/>
</dbReference>
<dbReference type="FunFam" id="3.30.565.10:FF:000042">
    <property type="entry name" value="Two-component sensor histidine kinase KdpD"/>
    <property type="match status" value="1"/>
</dbReference>
<gene>
    <name evidence="16" type="primary">kdpD</name>
    <name evidence="16" type="ORF">AQUSIP_25390</name>
</gene>
<feature type="transmembrane region" description="Helical" evidence="14">
    <location>
        <begin position="403"/>
        <end position="421"/>
    </location>
</feature>
<evidence type="ECO:0000256" key="13">
    <source>
        <dbReference type="ARBA" id="ARBA00057300"/>
    </source>
</evidence>
<dbReference type="SMART" id="SM00388">
    <property type="entry name" value="HisKA"/>
    <property type="match status" value="1"/>
</dbReference>
<reference evidence="16 17" key="1">
    <citation type="submission" date="2019-08" db="EMBL/GenBank/DDBJ databases">
        <authorList>
            <person name="Guy L."/>
        </authorList>
    </citation>
    <scope>NUCLEOTIDE SEQUENCE [LARGE SCALE GENOMIC DNA]</scope>
    <source>
        <strain evidence="16 17">SGT-108</strain>
    </source>
</reference>
<dbReference type="InterPro" id="IPR003018">
    <property type="entry name" value="GAF"/>
</dbReference>